<dbReference type="KEGG" id="tsy:THSYN_17715"/>
<dbReference type="OrthoDB" id="532567at2"/>
<keyword evidence="2" id="KW-1185">Reference proteome</keyword>
<dbReference type="AlphaFoldDB" id="A0A2K8UAJ2"/>
<sequence length="61" mass="6928">MRPEYDFSAGVRGKHYEAYREGTNVVLLDSDVARVFRDSNSVNRALRLLLDLANKEATAQK</sequence>
<evidence type="ECO:0000313" key="1">
    <source>
        <dbReference type="EMBL" id="AUB82600.1"/>
    </source>
</evidence>
<accession>A0A2K8UAJ2</accession>
<name>A0A2K8UAJ2_9GAMM</name>
<protein>
    <submittedName>
        <fullName evidence="1">Uncharacterized protein</fullName>
    </submittedName>
</protein>
<proteinExistence type="predicted"/>
<reference evidence="1 2" key="1">
    <citation type="submission" date="2017-03" db="EMBL/GenBank/DDBJ databases">
        <title>Complete genome sequence of Candidatus 'Thiodictyon syntrophicum' sp. nov. strain Cad16T, a photolithoautotroph purple sulfur bacterium isolated from an alpine meromictic lake.</title>
        <authorList>
            <person name="Luedin S.M."/>
            <person name="Pothier J.F."/>
            <person name="Danza F."/>
            <person name="Storelli N."/>
            <person name="Wittwer M."/>
            <person name="Tonolla M."/>
        </authorList>
    </citation>
    <scope>NUCLEOTIDE SEQUENCE [LARGE SCALE GENOMIC DNA]</scope>
    <source>
        <strain evidence="1 2">Cad16T</strain>
    </source>
</reference>
<dbReference type="Proteomes" id="UP000232638">
    <property type="component" value="Chromosome"/>
</dbReference>
<organism evidence="1 2">
    <name type="scientific">Candidatus Thiodictyon syntrophicum</name>
    <dbReference type="NCBI Taxonomy" id="1166950"/>
    <lineage>
        <taxon>Bacteria</taxon>
        <taxon>Pseudomonadati</taxon>
        <taxon>Pseudomonadota</taxon>
        <taxon>Gammaproteobacteria</taxon>
        <taxon>Chromatiales</taxon>
        <taxon>Chromatiaceae</taxon>
        <taxon>Thiodictyon</taxon>
    </lineage>
</organism>
<dbReference type="EMBL" id="CP020370">
    <property type="protein sequence ID" value="AUB82600.1"/>
    <property type="molecule type" value="Genomic_DNA"/>
</dbReference>
<gene>
    <name evidence="1" type="ORF">THSYN_17715</name>
</gene>
<evidence type="ECO:0000313" key="2">
    <source>
        <dbReference type="Proteomes" id="UP000232638"/>
    </source>
</evidence>